<evidence type="ECO:0000313" key="2">
    <source>
        <dbReference type="EMBL" id="OEF93249.1"/>
    </source>
</evidence>
<comment type="caution">
    <text evidence="2">The sequence shown here is derived from an EMBL/GenBank/DDBJ whole genome shotgun (WGS) entry which is preliminary data.</text>
</comment>
<reference evidence="2 3" key="1">
    <citation type="journal article" date="2012" name="Science">
        <title>Ecological populations of bacteria act as socially cohesive units of antibiotic production and resistance.</title>
        <authorList>
            <person name="Cordero O.X."/>
            <person name="Wildschutte H."/>
            <person name="Kirkup B."/>
            <person name="Proehl S."/>
            <person name="Ngo L."/>
            <person name="Hussain F."/>
            <person name="Le Roux F."/>
            <person name="Mincer T."/>
            <person name="Polz M.F."/>
        </authorList>
    </citation>
    <scope>NUCLEOTIDE SEQUENCE [LARGE SCALE GENOMIC DNA]</scope>
    <source>
        <strain evidence="2 3">12E03</strain>
    </source>
</reference>
<protein>
    <submittedName>
        <fullName evidence="2">Uncharacterized protein</fullName>
    </submittedName>
</protein>
<name>A0A1E5FRZ4_VIBSP</name>
<gene>
    <name evidence="2" type="ORF">A142_21440</name>
</gene>
<evidence type="ECO:0000313" key="3">
    <source>
        <dbReference type="Proteomes" id="UP000094802"/>
    </source>
</evidence>
<dbReference type="AlphaFoldDB" id="A0A1E5FRZ4"/>
<organism evidence="2 3">
    <name type="scientific">Vibrio splendidus 12E03</name>
    <dbReference type="NCBI Taxonomy" id="1191305"/>
    <lineage>
        <taxon>Bacteria</taxon>
        <taxon>Pseudomonadati</taxon>
        <taxon>Pseudomonadota</taxon>
        <taxon>Gammaproteobacteria</taxon>
        <taxon>Vibrionales</taxon>
        <taxon>Vibrionaceae</taxon>
        <taxon>Vibrio</taxon>
    </lineage>
</organism>
<dbReference type="EMBL" id="AJZD02000167">
    <property type="protein sequence ID" value="OEF93249.1"/>
    <property type="molecule type" value="Genomic_DNA"/>
</dbReference>
<evidence type="ECO:0000256" key="1">
    <source>
        <dbReference type="SAM" id="MobiDB-lite"/>
    </source>
</evidence>
<accession>A0A1E5FRZ4</accession>
<proteinExistence type="predicted"/>
<dbReference type="Proteomes" id="UP000094802">
    <property type="component" value="Unassembled WGS sequence"/>
</dbReference>
<feature type="region of interest" description="Disordered" evidence="1">
    <location>
        <begin position="13"/>
        <end position="35"/>
    </location>
</feature>
<sequence length="115" mass="12137">MYAADAPKRARDLANNAAHMARHSSPLRPNIGDSSSSQAVNFSIGGEANSVRTINLKPVTGWACALSKVSGYYGRGLKGNYAHVYKAGSMWKLKSGRASCGGCSVAAEAICWETK</sequence>